<evidence type="ECO:0000256" key="15">
    <source>
        <dbReference type="ARBA" id="ARBA00064379"/>
    </source>
</evidence>
<dbReference type="InterPro" id="IPR009053">
    <property type="entry name" value="Prefoldin"/>
</dbReference>
<evidence type="ECO:0000256" key="13">
    <source>
        <dbReference type="ARBA" id="ARBA00038295"/>
    </source>
</evidence>
<evidence type="ECO:0000256" key="10">
    <source>
        <dbReference type="ARBA" id="ARBA00023163"/>
    </source>
</evidence>
<proteinExistence type="inferred from homology"/>
<evidence type="ECO:0000256" key="6">
    <source>
        <dbReference type="ARBA" id="ARBA00022491"/>
    </source>
</evidence>
<dbReference type="GO" id="GO:0005634">
    <property type="term" value="C:nucleus"/>
    <property type="evidence" value="ECO:0007669"/>
    <property type="project" value="UniProtKB-SubCell"/>
</dbReference>
<dbReference type="GO" id="GO:0030425">
    <property type="term" value="C:dendrite"/>
    <property type="evidence" value="ECO:0007669"/>
    <property type="project" value="UniProtKB-SubCell"/>
</dbReference>
<keyword evidence="7" id="KW-0597">Phosphoprotein</keyword>
<dbReference type="SUPFAM" id="SSF46579">
    <property type="entry name" value="Prefoldin"/>
    <property type="match status" value="1"/>
</dbReference>
<gene>
    <name evidence="20" type="ORF">RRG08_058253</name>
</gene>
<dbReference type="Pfam" id="PF02996">
    <property type="entry name" value="Prefoldin"/>
    <property type="match status" value="1"/>
</dbReference>
<feature type="region of interest" description="Disordered" evidence="19">
    <location>
        <begin position="262"/>
        <end position="348"/>
    </location>
</feature>
<keyword evidence="8" id="KW-0805">Transcription regulation</keyword>
<evidence type="ECO:0000256" key="5">
    <source>
        <dbReference type="ARBA" id="ARBA00022490"/>
    </source>
</evidence>
<feature type="compositionally biased region" description="Basic and acidic residues" evidence="19">
    <location>
        <begin position="288"/>
        <end position="316"/>
    </location>
</feature>
<dbReference type="Gene3D" id="1.10.287.370">
    <property type="match status" value="1"/>
</dbReference>
<evidence type="ECO:0000256" key="11">
    <source>
        <dbReference type="ARBA" id="ARBA00023242"/>
    </source>
</evidence>
<comment type="subunit">
    <text evidence="15">Homodimer. Component of the PAQosome complex which is responsible for the biogenesis of several protein complexes and which consists of R2TP complex members RUVBL1, RUVBL2, RPAP3 and PIH1D1, URI complex members PFDN2, PFDN6, PDRG1, UXT and URI1 as well as ASDURF, POLR2E and DNAAF10/WDR92. Interacts with POLR2E/RPB5, RUVBL2 and RUVBL1. Interacts with PFDN2, PFDN4 and STAP1; the interactions are phosphorylation-dependent and occur in a growth-dependent manner in the mitochondrion. Interacts with UXT. Interacts with PPP1CC; the interaction is phosphorylation-dependent and occurs in a growth factor-dependent manner. Interacts (via the middle C-terminal region) with GTF2F1 and GTF2F2. Interacts with DMAP1. Interacts with TSC1 and TSC2. Interacts with PRPF8 and EFTUD2 in a ZNHIT2-dependent manner.</text>
</comment>
<feature type="region of interest" description="Disordered" evidence="19">
    <location>
        <begin position="390"/>
        <end position="500"/>
    </location>
</feature>
<keyword evidence="10" id="KW-0804">Transcription</keyword>
<evidence type="ECO:0000256" key="19">
    <source>
        <dbReference type="SAM" id="MobiDB-lite"/>
    </source>
</evidence>
<comment type="subcellular location">
    <subcellularLocation>
        <location evidence="3">Cell projection</location>
        <location evidence="3">Dendrite</location>
    </subcellularLocation>
    <subcellularLocation>
        <location evidence="4">Cytoplasm</location>
    </subcellularLocation>
    <subcellularLocation>
        <location evidence="2">Mitochondrion</location>
    </subcellularLocation>
    <subcellularLocation>
        <location evidence="1">Nucleus</location>
    </subcellularLocation>
</comment>
<dbReference type="GO" id="GO:0005739">
    <property type="term" value="C:mitochondrion"/>
    <property type="evidence" value="ECO:0007669"/>
    <property type="project" value="UniProtKB-SubCell"/>
</dbReference>
<protein>
    <recommendedName>
        <fullName evidence="17">Protein phosphatase 1 regulatory subunit 19</fullName>
    </recommendedName>
    <alternativeName>
        <fullName evidence="16">RNA polymerase II subunit 5-mediating protein</fullName>
    </alternativeName>
</protein>
<evidence type="ECO:0000256" key="4">
    <source>
        <dbReference type="ARBA" id="ARBA00004496"/>
    </source>
</evidence>
<keyword evidence="11" id="KW-0539">Nucleus</keyword>
<name>A0AAE0YV84_9GAST</name>
<evidence type="ECO:0000256" key="7">
    <source>
        <dbReference type="ARBA" id="ARBA00022553"/>
    </source>
</evidence>
<dbReference type="FunFam" id="1.10.287.370:FF:000008">
    <property type="entry name" value="unconventional prefoldin RPB5 interactor 1"/>
    <property type="match status" value="1"/>
</dbReference>
<keyword evidence="6" id="KW-0678">Repressor</keyword>
<feature type="compositionally biased region" description="Low complexity" evidence="19">
    <location>
        <begin position="405"/>
        <end position="415"/>
    </location>
</feature>
<dbReference type="CDD" id="cd23159">
    <property type="entry name" value="Prefoldin_URI1"/>
    <property type="match status" value="1"/>
</dbReference>
<feature type="region of interest" description="Disordered" evidence="19">
    <location>
        <begin position="224"/>
        <end position="248"/>
    </location>
</feature>
<dbReference type="PANTHER" id="PTHR15111">
    <property type="entry name" value="RNA POLYMERASE II SUBUNIT 5-MEDIATING PROTEIN NNX3"/>
    <property type="match status" value="1"/>
</dbReference>
<dbReference type="GO" id="GO:0003714">
    <property type="term" value="F:transcription corepressor activity"/>
    <property type="evidence" value="ECO:0007669"/>
    <property type="project" value="TreeGrafter"/>
</dbReference>
<dbReference type="PANTHER" id="PTHR15111:SF0">
    <property type="entry name" value="UNCONVENTIONAL PREFOLDIN RPB5 INTERACTOR 1"/>
    <property type="match status" value="1"/>
</dbReference>
<dbReference type="Proteomes" id="UP001283361">
    <property type="component" value="Unassembled WGS sequence"/>
</dbReference>
<dbReference type="InterPro" id="IPR052255">
    <property type="entry name" value="RNA_pol_II_subunit5-mediator"/>
</dbReference>
<evidence type="ECO:0000256" key="17">
    <source>
        <dbReference type="ARBA" id="ARBA00082683"/>
    </source>
</evidence>
<keyword evidence="21" id="KW-1185">Reference proteome</keyword>
<comment type="function">
    <text evidence="14">Plays a central role in maintaining S6K1 signaling and BAD phosphorylation under normal growth conditions thereby protecting cells from potential deleterious effects of sustained S6K1 signaling. The URI1-PPP1CC complex acts as a central component of a negative feedback mechanism that counteracts excessive S6K1 survival signaling to BAD in response to growth factors. Mediates inhibition of PPP1CC phosphatase activity in mitochondria. Coordinates the regulation of nutrient-sensitive gene expression availability in a mTOR-dependent manner. Seems to be a scaffolding protein able to assemble a prefoldin-like complex that contains PFDs and proteins with roles in transcription and ubiquitination.</text>
</comment>
<keyword evidence="5" id="KW-0963">Cytoplasm</keyword>
<evidence type="ECO:0000256" key="9">
    <source>
        <dbReference type="ARBA" id="ARBA00023128"/>
    </source>
</evidence>
<evidence type="ECO:0000313" key="21">
    <source>
        <dbReference type="Proteomes" id="UP001283361"/>
    </source>
</evidence>
<dbReference type="EMBL" id="JAWDGP010005302">
    <property type="protein sequence ID" value="KAK3757939.1"/>
    <property type="molecule type" value="Genomic_DNA"/>
</dbReference>
<reference evidence="20" key="1">
    <citation type="journal article" date="2023" name="G3 (Bethesda)">
        <title>A reference genome for the long-term kleptoplast-retaining sea slug Elysia crispata morphotype clarki.</title>
        <authorList>
            <person name="Eastman K.E."/>
            <person name="Pendleton A.L."/>
            <person name="Shaikh M.A."/>
            <person name="Suttiyut T."/>
            <person name="Ogas R."/>
            <person name="Tomko P."/>
            <person name="Gavelis G."/>
            <person name="Widhalm J.R."/>
            <person name="Wisecaver J.H."/>
        </authorList>
    </citation>
    <scope>NUCLEOTIDE SEQUENCE</scope>
    <source>
        <strain evidence="20">ECLA1</strain>
    </source>
</reference>
<evidence type="ECO:0000256" key="3">
    <source>
        <dbReference type="ARBA" id="ARBA00004279"/>
    </source>
</evidence>
<organism evidence="20 21">
    <name type="scientific">Elysia crispata</name>
    <name type="common">lettuce slug</name>
    <dbReference type="NCBI Taxonomy" id="231223"/>
    <lineage>
        <taxon>Eukaryota</taxon>
        <taxon>Metazoa</taxon>
        <taxon>Spiralia</taxon>
        <taxon>Lophotrochozoa</taxon>
        <taxon>Mollusca</taxon>
        <taxon>Gastropoda</taxon>
        <taxon>Heterobranchia</taxon>
        <taxon>Euthyneura</taxon>
        <taxon>Panpulmonata</taxon>
        <taxon>Sacoglossa</taxon>
        <taxon>Placobranchoidea</taxon>
        <taxon>Plakobranchidae</taxon>
        <taxon>Elysia</taxon>
    </lineage>
</organism>
<accession>A0AAE0YV84</accession>
<dbReference type="InterPro" id="IPR004127">
    <property type="entry name" value="Prefoldin_subunit_alpha"/>
</dbReference>
<sequence length="500" mass="56797">MSQSTVQQNTEPEKEGLMEGDMEFRSLDICWGLPLAPLQNKSYASRSYNRELFVEFVGYKLVTHSMDPQHLARLQEEQAKAVRDTDQQILQMEKFKSDYNALKERLRTLPEELTHDVMVPFGKFAFMPGKLVHTNEILVLLGDNWFVERSAKQAEDIAQRRIEELNKQLNKLNAQKKLLEPRLEFTSDFQSHVKGQSDVKEIVEEYDEEKERLWDEQHRKNIRKQREAATLSKEITQPGKVEEKKQDFDSDLWARLDALEKEEKERGELESGESDEEADKMSQILLSKEGRLQDETSKDGQESRNDTDDDTAKDASDGDEENSNDDTTSDECESPAGASRPVVKTIRFTHTNTVSYQTNKSSFGEDKSIQSPADIYKLYSPASILKKTVPSHNGKFIRKKRSQKAESASSKSVEFSSDDDLRLPTKSPSVVDPPRPAVSSSFKAFSGRVLETSKGEQSMKIGSKPDGDIKEGNPNLRATDEPPKRISKFKASRLAEQGFS</sequence>
<feature type="coiled-coil region" evidence="18">
    <location>
        <begin position="148"/>
        <end position="182"/>
    </location>
</feature>
<evidence type="ECO:0000256" key="1">
    <source>
        <dbReference type="ARBA" id="ARBA00004123"/>
    </source>
</evidence>
<evidence type="ECO:0000256" key="14">
    <source>
        <dbReference type="ARBA" id="ARBA00053952"/>
    </source>
</evidence>
<feature type="compositionally biased region" description="Acidic residues" evidence="19">
    <location>
        <begin position="317"/>
        <end position="333"/>
    </location>
</feature>
<dbReference type="AlphaFoldDB" id="A0AAE0YV84"/>
<dbReference type="GO" id="GO:0019212">
    <property type="term" value="F:phosphatase inhibitor activity"/>
    <property type="evidence" value="ECO:0007669"/>
    <property type="project" value="TreeGrafter"/>
</dbReference>
<evidence type="ECO:0000256" key="2">
    <source>
        <dbReference type="ARBA" id="ARBA00004173"/>
    </source>
</evidence>
<evidence type="ECO:0000256" key="18">
    <source>
        <dbReference type="SAM" id="Coils"/>
    </source>
</evidence>
<dbReference type="NCBIfam" id="TIGR00293">
    <property type="entry name" value="prefoldin subunit alpha"/>
    <property type="match status" value="1"/>
</dbReference>
<dbReference type="GO" id="GO:0000122">
    <property type="term" value="P:negative regulation of transcription by RNA polymerase II"/>
    <property type="evidence" value="ECO:0007669"/>
    <property type="project" value="TreeGrafter"/>
</dbReference>
<evidence type="ECO:0000256" key="12">
    <source>
        <dbReference type="ARBA" id="ARBA00023273"/>
    </source>
</evidence>
<keyword evidence="18" id="KW-0175">Coiled coil</keyword>
<dbReference type="GO" id="GO:0003682">
    <property type="term" value="F:chromatin binding"/>
    <property type="evidence" value="ECO:0007669"/>
    <property type="project" value="TreeGrafter"/>
</dbReference>
<evidence type="ECO:0000256" key="8">
    <source>
        <dbReference type="ARBA" id="ARBA00023015"/>
    </source>
</evidence>
<evidence type="ECO:0000313" key="20">
    <source>
        <dbReference type="EMBL" id="KAK3757939.1"/>
    </source>
</evidence>
<evidence type="ECO:0000256" key="16">
    <source>
        <dbReference type="ARBA" id="ARBA00078910"/>
    </source>
</evidence>
<keyword evidence="12" id="KW-0966">Cell projection</keyword>
<comment type="caution">
    <text evidence="20">The sequence shown here is derived from an EMBL/GenBank/DDBJ whole genome shotgun (WGS) entry which is preliminary data.</text>
</comment>
<comment type="similarity">
    <text evidence="13">Belongs to the RNA polymerase II subunit 5-mediating protein family.</text>
</comment>
<keyword evidence="9" id="KW-0496">Mitochondrion</keyword>